<dbReference type="RefSeq" id="WP_274165425.1">
    <property type="nucleotide sequence ID" value="NZ_JAJUBC010000018.1"/>
</dbReference>
<keyword evidence="2" id="KW-1185">Reference proteome</keyword>
<evidence type="ECO:0000313" key="2">
    <source>
        <dbReference type="Proteomes" id="UP001149400"/>
    </source>
</evidence>
<dbReference type="Pfam" id="PF14056">
    <property type="entry name" value="DUF4250"/>
    <property type="match status" value="1"/>
</dbReference>
<reference evidence="1" key="1">
    <citation type="submission" date="2021-12" db="EMBL/GenBank/DDBJ databases">
        <title>Enterovibrio ZSDZ35 sp. nov. and Enterovibrio ZSDZ42 sp. nov., isolated from coastal seawater in Qingdao.</title>
        <authorList>
            <person name="Zhang P."/>
        </authorList>
    </citation>
    <scope>NUCLEOTIDE SEQUENCE</scope>
    <source>
        <strain evidence="1">ZSDZ42</strain>
    </source>
</reference>
<organism evidence="1 2">
    <name type="scientific">Enterovibrio gelatinilyticus</name>
    <dbReference type="NCBI Taxonomy" id="2899819"/>
    <lineage>
        <taxon>Bacteria</taxon>
        <taxon>Pseudomonadati</taxon>
        <taxon>Pseudomonadota</taxon>
        <taxon>Gammaproteobacteria</taxon>
        <taxon>Vibrionales</taxon>
        <taxon>Vibrionaceae</taxon>
        <taxon>Enterovibrio</taxon>
    </lineage>
</organism>
<proteinExistence type="predicted"/>
<dbReference type="EMBL" id="JAJUBC010000018">
    <property type="protein sequence ID" value="MDD1794603.1"/>
    <property type="molecule type" value="Genomic_DNA"/>
</dbReference>
<gene>
    <name evidence="1" type="ORF">LRP50_15830</name>
</gene>
<evidence type="ECO:0000313" key="1">
    <source>
        <dbReference type="EMBL" id="MDD1794603.1"/>
    </source>
</evidence>
<comment type="caution">
    <text evidence="1">The sequence shown here is derived from an EMBL/GenBank/DDBJ whole genome shotgun (WGS) entry which is preliminary data.</text>
</comment>
<protein>
    <submittedName>
        <fullName evidence="1">DUF4250 domain-containing protein</fullName>
    </submittedName>
</protein>
<name>A0ABT5R2V7_9GAMM</name>
<dbReference type="Proteomes" id="UP001149400">
    <property type="component" value="Unassembled WGS sequence"/>
</dbReference>
<sequence length="64" mass="7525">MEIHNLDHLDGAIMYGIVNEKLRLECSSLDDLLVQFELDQQAFQHKLDEMGCYYDPVVNQLRQK</sequence>
<dbReference type="InterPro" id="IPR025346">
    <property type="entry name" value="DUF4250"/>
</dbReference>
<accession>A0ABT5R2V7</accession>